<protein>
    <submittedName>
        <fullName evidence="2">Uncharacterized protein</fullName>
    </submittedName>
</protein>
<dbReference type="EMBL" id="LUKE01000004">
    <property type="protein sequence ID" value="KYG63095.1"/>
    <property type="molecule type" value="Genomic_DNA"/>
</dbReference>
<name>A0A150WI41_BDEBC</name>
<dbReference type="RefSeq" id="WP_061836170.1">
    <property type="nucleotide sequence ID" value="NZ_LUKE01000004.1"/>
</dbReference>
<evidence type="ECO:0000313" key="3">
    <source>
        <dbReference type="Proteomes" id="UP000075320"/>
    </source>
</evidence>
<feature type="chain" id="PRO_5007573077" evidence="1">
    <location>
        <begin position="22"/>
        <end position="92"/>
    </location>
</feature>
<proteinExistence type="predicted"/>
<sequence>MLKLVIANLATLLVLPLSAFAADATCAGYNQYVTHQCASEKTLKGDLSDEMLKGYSVKTCKNESFKMILESDLVAKASCKPVMSGKLISALN</sequence>
<feature type="signal peptide" evidence="1">
    <location>
        <begin position="1"/>
        <end position="21"/>
    </location>
</feature>
<accession>A0A150WI41</accession>
<evidence type="ECO:0000313" key="2">
    <source>
        <dbReference type="EMBL" id="KYG63095.1"/>
    </source>
</evidence>
<keyword evidence="3" id="KW-1185">Reference proteome</keyword>
<gene>
    <name evidence="2" type="ORF">AZI86_15355</name>
</gene>
<comment type="caution">
    <text evidence="2">The sequence shown here is derived from an EMBL/GenBank/DDBJ whole genome shotgun (WGS) entry which is preliminary data.</text>
</comment>
<keyword evidence="1" id="KW-0732">Signal</keyword>
<evidence type="ECO:0000256" key="1">
    <source>
        <dbReference type="SAM" id="SignalP"/>
    </source>
</evidence>
<dbReference type="AlphaFoldDB" id="A0A150WI41"/>
<organism evidence="2 3">
    <name type="scientific">Bdellovibrio bacteriovorus</name>
    <dbReference type="NCBI Taxonomy" id="959"/>
    <lineage>
        <taxon>Bacteria</taxon>
        <taxon>Pseudomonadati</taxon>
        <taxon>Bdellovibrionota</taxon>
        <taxon>Bdellovibrionia</taxon>
        <taxon>Bdellovibrionales</taxon>
        <taxon>Pseudobdellovibrionaceae</taxon>
        <taxon>Bdellovibrio</taxon>
    </lineage>
</organism>
<reference evidence="2 3" key="1">
    <citation type="submission" date="2016-03" db="EMBL/GenBank/DDBJ databases">
        <authorList>
            <person name="Ploux O."/>
        </authorList>
    </citation>
    <scope>NUCLEOTIDE SEQUENCE [LARGE SCALE GENOMIC DNA]</scope>
    <source>
        <strain evidence="2 3">R0</strain>
    </source>
</reference>
<dbReference type="Proteomes" id="UP000075320">
    <property type="component" value="Unassembled WGS sequence"/>
</dbReference>